<proteinExistence type="predicted"/>
<dbReference type="AlphaFoldDB" id="A0A2G3E044"/>
<dbReference type="RefSeq" id="WP_099386829.1">
    <property type="nucleotide sequence ID" value="NZ_JANSWH010000076.1"/>
</dbReference>
<reference evidence="1 2" key="1">
    <citation type="submission" date="2017-10" db="EMBL/GenBank/DDBJ databases">
        <title>Resolving the taxonomy of Roseburia spp., Eubacterium rectale and Agathobacter spp. through phylogenomic analysis.</title>
        <authorList>
            <person name="Sheridan P.O."/>
            <person name="Walker A.W."/>
            <person name="Duncan S.H."/>
            <person name="Scott K.P."/>
            <person name="Toole P.W.O."/>
            <person name="Luis P."/>
            <person name="Flint H.J."/>
        </authorList>
    </citation>
    <scope>NUCLEOTIDE SEQUENCE [LARGE SCALE GENOMIC DNA]</scope>
    <source>
        <strain evidence="1 2">JK623</strain>
    </source>
</reference>
<dbReference type="Pfam" id="PF05336">
    <property type="entry name" value="rhaM"/>
    <property type="match status" value="2"/>
</dbReference>
<dbReference type="Proteomes" id="UP000224563">
    <property type="component" value="Unassembled WGS sequence"/>
</dbReference>
<name>A0A2G3E044_9FIRM</name>
<gene>
    <name evidence="1" type="ORF">CSX02_11865</name>
</gene>
<evidence type="ECO:0008006" key="3">
    <source>
        <dbReference type="Google" id="ProtNLM"/>
    </source>
</evidence>
<dbReference type="InterPro" id="IPR011008">
    <property type="entry name" value="Dimeric_a/b-barrel"/>
</dbReference>
<reference evidence="1 2" key="2">
    <citation type="submission" date="2017-10" db="EMBL/GenBank/DDBJ databases">
        <authorList>
            <person name="Banno H."/>
            <person name="Chua N.-H."/>
        </authorList>
    </citation>
    <scope>NUCLEOTIDE SEQUENCE [LARGE SCALE GENOMIC DNA]</scope>
    <source>
        <strain evidence="1 2">JK623</strain>
    </source>
</reference>
<dbReference type="EMBL" id="PDYG01000128">
    <property type="protein sequence ID" value="PHU36657.1"/>
    <property type="molecule type" value="Genomic_DNA"/>
</dbReference>
<dbReference type="Gene3D" id="3.30.70.100">
    <property type="match status" value="2"/>
</dbReference>
<dbReference type="InterPro" id="IPR008000">
    <property type="entry name" value="Rham/fucose_mutarotase"/>
</dbReference>
<protein>
    <recommendedName>
        <fullName evidence="3">L-rhamnose mutarotase</fullName>
    </recommendedName>
</protein>
<accession>A0A2G3E044</accession>
<evidence type="ECO:0000313" key="2">
    <source>
        <dbReference type="Proteomes" id="UP000224563"/>
    </source>
</evidence>
<keyword evidence="2" id="KW-1185">Reference proteome</keyword>
<evidence type="ECO:0000313" key="1">
    <source>
        <dbReference type="EMBL" id="PHU36657.1"/>
    </source>
</evidence>
<comment type="caution">
    <text evidence="1">The sequence shown here is derived from an EMBL/GenBank/DDBJ whole genome shotgun (WGS) entry which is preliminary data.</text>
</comment>
<dbReference type="GO" id="GO:0016857">
    <property type="term" value="F:racemase and epimerase activity, acting on carbohydrates and derivatives"/>
    <property type="evidence" value="ECO:0007669"/>
    <property type="project" value="InterPro"/>
</dbReference>
<dbReference type="SUPFAM" id="SSF54909">
    <property type="entry name" value="Dimeric alpha+beta barrel"/>
    <property type="match status" value="2"/>
</dbReference>
<organism evidence="1 2">
    <name type="scientific">Agathobacter ruminis</name>
    <dbReference type="NCBI Taxonomy" id="1712665"/>
    <lineage>
        <taxon>Bacteria</taxon>
        <taxon>Bacillati</taxon>
        <taxon>Bacillota</taxon>
        <taxon>Clostridia</taxon>
        <taxon>Lachnospirales</taxon>
        <taxon>Lachnospiraceae</taxon>
        <taxon>Agathobacter</taxon>
    </lineage>
</organism>
<sequence length="216" mass="25846">MIRNSFAWRLKPGMREAFGRILRENWEAISAHLAICEFHNFSVWNAEDLLFGYFETDYDLAELKESRKEPFREWNRKLSDCIDWISEPWKAMRLMYQDFGIVRSEKDLIRHRVFMTRLKPGMEEEYKRRHDALIEARGGKITPGPDSNFSIWYAGGYIFGYDEIDTTMERDRTQADIDADIAWETRMFEIMDWITNDVDWISGEVHAPVRLICQRR</sequence>